<proteinExistence type="predicted"/>
<feature type="compositionally biased region" description="Polar residues" evidence="8">
    <location>
        <begin position="1"/>
        <end position="12"/>
    </location>
</feature>
<comment type="subcellular location">
    <subcellularLocation>
        <location evidence="1">Cytoplasm</location>
        <location evidence="1">Cytoskeleton</location>
    </subcellularLocation>
    <subcellularLocation>
        <location evidence="2">Golgi apparatus</location>
    </subcellularLocation>
</comment>
<dbReference type="GO" id="GO:1903358">
    <property type="term" value="P:regulation of Golgi organization"/>
    <property type="evidence" value="ECO:0007669"/>
    <property type="project" value="TreeGrafter"/>
</dbReference>
<dbReference type="GO" id="GO:0005813">
    <property type="term" value="C:centrosome"/>
    <property type="evidence" value="ECO:0007669"/>
    <property type="project" value="TreeGrafter"/>
</dbReference>
<feature type="domain" description="CDK5 regulatory subunit-associated protein 2/Myomegalin coiled coil" evidence="10">
    <location>
        <begin position="821"/>
        <end position="954"/>
    </location>
</feature>
<dbReference type="RefSeq" id="XP_014047494.2">
    <property type="nucleotide sequence ID" value="XM_014192019.2"/>
</dbReference>
<evidence type="ECO:0000256" key="2">
    <source>
        <dbReference type="ARBA" id="ARBA00004555"/>
    </source>
</evidence>
<dbReference type="GeneID" id="106600560"/>
<evidence type="ECO:0000259" key="10">
    <source>
        <dbReference type="Pfam" id="PF23246"/>
    </source>
</evidence>
<reference evidence="12" key="1">
    <citation type="submission" date="2025-08" db="UniProtKB">
        <authorList>
            <consortium name="RefSeq"/>
        </authorList>
    </citation>
    <scope>IDENTIFICATION</scope>
</reference>
<feature type="region of interest" description="Disordered" evidence="8">
    <location>
        <begin position="1908"/>
        <end position="1935"/>
    </location>
</feature>
<feature type="coiled-coil region" evidence="7">
    <location>
        <begin position="446"/>
        <end position="606"/>
    </location>
</feature>
<keyword evidence="11" id="KW-1185">Reference proteome</keyword>
<keyword evidence="4" id="KW-0597">Phosphoprotein</keyword>
<dbReference type="Pfam" id="PF07989">
    <property type="entry name" value="Cnn_1N"/>
    <property type="match status" value="1"/>
</dbReference>
<feature type="compositionally biased region" description="Basic and acidic residues" evidence="8">
    <location>
        <begin position="1557"/>
        <end position="1566"/>
    </location>
</feature>
<evidence type="ECO:0000256" key="8">
    <source>
        <dbReference type="SAM" id="MobiDB-lite"/>
    </source>
</evidence>
<organism evidence="11 12">
    <name type="scientific">Salmo salar</name>
    <name type="common">Atlantic salmon</name>
    <dbReference type="NCBI Taxonomy" id="8030"/>
    <lineage>
        <taxon>Eukaryota</taxon>
        <taxon>Metazoa</taxon>
        <taxon>Chordata</taxon>
        <taxon>Craniata</taxon>
        <taxon>Vertebrata</taxon>
        <taxon>Euteleostomi</taxon>
        <taxon>Actinopterygii</taxon>
        <taxon>Neopterygii</taxon>
        <taxon>Teleostei</taxon>
        <taxon>Protacanthopterygii</taxon>
        <taxon>Salmoniformes</taxon>
        <taxon>Salmonidae</taxon>
        <taxon>Salmoninae</taxon>
        <taxon>Salmo</taxon>
    </lineage>
</organism>
<feature type="compositionally biased region" description="Acidic residues" evidence="8">
    <location>
        <begin position="961"/>
        <end position="987"/>
    </location>
</feature>
<evidence type="ECO:0000256" key="7">
    <source>
        <dbReference type="SAM" id="Coils"/>
    </source>
</evidence>
<feature type="region of interest" description="Disordered" evidence="8">
    <location>
        <begin position="1"/>
        <end position="50"/>
    </location>
</feature>
<dbReference type="PaxDb" id="8030-ENSSSAP00000080297"/>
<sequence>MDWTSSPEQTWSESERLLTVSHSEESSSRSTGYMTDVCSDKTDNSPPLQPHTLREFEQHLNDLKKENFSLKLRIYFLEERIQQKYEDSSDHVYRTNIELKVEVESLKQELQEKQDLLDKALTTAESLSSHNEAELQRRCEERQQEIDHMQELLETKIQLLQEEAQLARGEAERMASLTGSSSQPLLEDMEDSQEEENLQTQSHHPASHTYRDRVIEELTSALRCKEAMITELSGQKSVLTLRVGELEGEVEDLSSSLLQKESDAEFYQEELGRERLRIEQEMQTLIEEQQSQLNQYECAAGQCVSELQKAQLQVQSLQTKSQESEANNAKLHEKLIEMECELRSIRQGAQNQERTIQCLTDSVSTKDNEAEELYQLIEGQNATLCKLREMAHRNQITHTEAPEGGSEGASLAQLQGELVGLQSSLFTLGLELEASQRAQRKSQSQAEDLSRAKDRLHSDLKEALQHREVTDKHNQDLRSALAQSGFELRAKEAQLEESKAERRTEVQERDKNITQLKHSLQDKERQLQEYSELLESADSSKPRDALLDKLRERIRDRDRALERSIDEKFSGLEEREEQVRKLQLALREKERDLERLRCILSNNEETITSLDALVRGKELDVEQAAEAHRNLQWLQQQSEEREKSTLRERDTLISQLQTALQTRSQETQDLTAALLAKVQAGPSGVVEELKARLALKEKLFQELLSDRSRQSHEHQAQVQDLLSTISTKDQYIQDCSDRLSQVIDERTGQLQELRRQLSSQEREMGELRKEREKERMGEAERLQDLLKEKEAFIQSLMQSQKESMELSTPEGAEEVQAIREELQLVRKKEKEAQLEISALRSALAQAQEQAQKQGDRFKILAPGVVAREPSNTDHQSVLEQLVSEYHRLNDALRAEKRLYQSLSHIQARGNSSSEKTRALHTELDSVQALRGQLEEVLARTRKTALALERAAKRQSDFGELSTEEEEEGDDEQGSTDEFSDSIEDDEDKLTAKSLASTKNSGMACGRGVLSGGPVSGALSQGAMGQVKQLAEQKRAIEEELEEMRTQLETTGYSSLAQMRSTLLRLQQENEALKENQGGVEGLGELEDPTDTCQGWEQKEDEEMEEEVLPAVGPTQSKRGPPAGRMREGRGKRQCTRPHSLDLGTLLSHRQPDHTEKEAGSDDVTGDVGGFWQHVETGLREHVVRLRSDLALSRQENRELQERLMVSEATVHAQAEQLKDYRELLTETSVEQDSKQVQVDLQDLGYETCGRSENEAEREDASSPEFDDLEMCTSLSHQQDYERAGVWFHGDGGVGGAYEEGEESVTGSLQQLVQDLRSKLARCHKVIRGLQLRVRSLSTTSDYASSLERPPRKVNWAFEASPAPSGVEEDEGWMSDSLGPHMEPKPSRELRELMSRVASLEAQLKNSRLEGKGGAVEEGKCATWPGKYNTLIQAQARELSHLRQKMREGRRVCHILTQHLGDTTKLIRQAFEELLRANDIDYYMGQSFREQLAQSTALAQRVGVKISGCDRAELHDDKMGHELLALRLSKELQQKDKIIESLHTKLQQRSDTPCSSHAHSETTDQSDRSSFVSDECRTNEDLELCSDVDEASEYAQEEQGQGAKHGPGNTDIHHPLPPPCLKSSSSCPNMLYSTPELASQTGPVSCSLPGSQSLPGLYPNHDTWGQNMIFNPQTRTLSMEAMQQELDTLHRQMTMNENISPISMVTGFVVPHAKALSNLAPGAHHQPDHSPYGQITHHAFYPHQLGSRPAGQALKANTGLVENGALWDMENMVQPARVGSSGNNSRNSITGVDLMEEHLREVRCLRQRLEETIRTNERLRQQLEERLATTGRDGGAPTNIYIQGLDSVSQLSNEIRVLKEENLALQAHLQASSDTCEEAEQLREVVVTGRARLKQAELEAEQWKEELRRLQTHSQEQGQQIHTLRQERQNSHDKNTRLQHEVSLLQQQLCESRELLHSLQSELQVYDRVCANAKGNPGYLCEGQYDGVPALPVELGELLGEVRSLRAQLQSNVQENSVLKQLELHKHLEQKLGGGVHGGVGVIGGDGAPTYLVSQCLYSQPPEGQPLQTAATE</sequence>
<accession>A0A1S3R6X2</accession>
<evidence type="ECO:0000313" key="11">
    <source>
        <dbReference type="Proteomes" id="UP001652741"/>
    </source>
</evidence>
<feature type="region of interest" description="Disordered" evidence="8">
    <location>
        <begin position="1069"/>
        <end position="1164"/>
    </location>
</feature>
<feature type="region of interest" description="Disordered" evidence="8">
    <location>
        <begin position="951"/>
        <end position="1021"/>
    </location>
</feature>
<evidence type="ECO:0000313" key="12">
    <source>
        <dbReference type="RefSeq" id="XP_014047494.2"/>
    </source>
</evidence>
<feature type="compositionally biased region" description="Basic and acidic residues" evidence="8">
    <location>
        <begin position="1149"/>
        <end position="1159"/>
    </location>
</feature>
<name>A0A1S3R6X2_SALSA</name>
<dbReference type="InterPro" id="IPR012943">
    <property type="entry name" value="Cnn_1N"/>
</dbReference>
<keyword evidence="3" id="KW-0963">Cytoplasm</keyword>
<keyword evidence="6" id="KW-0206">Cytoskeleton</keyword>
<dbReference type="Pfam" id="PF23246">
    <property type="entry name" value="CC_CDK5RAP2"/>
    <property type="match status" value="1"/>
</dbReference>
<dbReference type="Proteomes" id="UP001652741">
    <property type="component" value="Chromosome ssa03"/>
</dbReference>
<feature type="region of interest" description="Disordered" evidence="8">
    <location>
        <begin position="1543"/>
        <end position="1572"/>
    </location>
</feature>
<evidence type="ECO:0000256" key="5">
    <source>
        <dbReference type="ARBA" id="ARBA00023034"/>
    </source>
</evidence>
<dbReference type="GO" id="GO:0005794">
    <property type="term" value="C:Golgi apparatus"/>
    <property type="evidence" value="ECO:0007669"/>
    <property type="project" value="UniProtKB-SubCell"/>
</dbReference>
<feature type="compositionally biased region" description="Acidic residues" evidence="8">
    <location>
        <begin position="1098"/>
        <end position="1107"/>
    </location>
</feature>
<dbReference type="STRING" id="8030.ENSSSAP00000080297"/>
<dbReference type="GO" id="GO:0060090">
    <property type="term" value="F:molecular adaptor activity"/>
    <property type="evidence" value="ECO:0007669"/>
    <property type="project" value="TreeGrafter"/>
</dbReference>
<feature type="coiled-coil region" evidence="7">
    <location>
        <begin position="250"/>
        <end position="341"/>
    </location>
</feature>
<evidence type="ECO:0000256" key="4">
    <source>
        <dbReference type="ARBA" id="ARBA00022553"/>
    </source>
</evidence>
<feature type="domain" description="Centrosomin N-terminal motif 1" evidence="9">
    <location>
        <begin position="52"/>
        <end position="120"/>
    </location>
</feature>
<feature type="region of interest" description="Disordered" evidence="8">
    <location>
        <begin position="1590"/>
        <end position="1617"/>
    </location>
</feature>
<dbReference type="InterPro" id="IPR052593">
    <property type="entry name" value="MT-associated_AKAP9-binding"/>
</dbReference>
<dbReference type="GO" id="GO:0090063">
    <property type="term" value="P:positive regulation of microtubule nucleation"/>
    <property type="evidence" value="ECO:0007669"/>
    <property type="project" value="TreeGrafter"/>
</dbReference>
<dbReference type="GO" id="GO:0007098">
    <property type="term" value="P:centrosome cycle"/>
    <property type="evidence" value="ECO:0007669"/>
    <property type="project" value="TreeGrafter"/>
</dbReference>
<evidence type="ECO:0000256" key="6">
    <source>
        <dbReference type="ARBA" id="ARBA00023212"/>
    </source>
</evidence>
<feature type="compositionally biased region" description="Polar residues" evidence="8">
    <location>
        <begin position="1911"/>
        <end position="1922"/>
    </location>
</feature>
<feature type="compositionally biased region" description="Basic and acidic residues" evidence="8">
    <location>
        <begin position="1923"/>
        <end position="1935"/>
    </location>
</feature>
<evidence type="ECO:0000259" key="9">
    <source>
        <dbReference type="Pfam" id="PF07989"/>
    </source>
</evidence>
<keyword evidence="5" id="KW-0333">Golgi apparatus</keyword>
<feature type="region of interest" description="Disordered" evidence="8">
    <location>
        <begin position="170"/>
        <end position="211"/>
    </location>
</feature>
<dbReference type="InterPro" id="IPR056273">
    <property type="entry name" value="CDK5RAP2_MYOME_CC"/>
</dbReference>
<dbReference type="PANTHER" id="PTHR46501:SF2">
    <property type="entry name" value="MYOMEGALIN"/>
    <property type="match status" value="1"/>
</dbReference>
<feature type="region of interest" description="Disordered" evidence="8">
    <location>
        <begin position="756"/>
        <end position="778"/>
    </location>
</feature>
<feature type="coiled-coil region" evidence="7">
    <location>
        <begin position="1182"/>
        <end position="1209"/>
    </location>
</feature>
<protein>
    <submittedName>
        <fullName evidence="12">Myomegalin isoform X8</fullName>
    </submittedName>
</protein>
<evidence type="ECO:0000256" key="3">
    <source>
        <dbReference type="ARBA" id="ARBA00022490"/>
    </source>
</evidence>
<feature type="compositionally biased region" description="Acidic residues" evidence="8">
    <location>
        <begin position="187"/>
        <end position="197"/>
    </location>
</feature>
<dbReference type="PANTHER" id="PTHR46501">
    <property type="entry name" value="MYOMEGALIN"/>
    <property type="match status" value="1"/>
</dbReference>
<keyword evidence="7" id="KW-0175">Coiled coil</keyword>
<feature type="region of interest" description="Disordered" evidence="8">
    <location>
        <begin position="1360"/>
        <end position="1383"/>
    </location>
</feature>
<evidence type="ECO:0000256" key="1">
    <source>
        <dbReference type="ARBA" id="ARBA00004245"/>
    </source>
</evidence>
<gene>
    <name evidence="12" type="primary">LOC106600560</name>
</gene>
<feature type="compositionally biased region" description="Polar residues" evidence="8">
    <location>
        <begin position="1543"/>
        <end position="1556"/>
    </location>
</feature>